<organism evidence="1 2">
    <name type="scientific">Stenotrophomonas lacuserhaii</name>
    <dbReference type="NCBI Taxonomy" id="2760084"/>
    <lineage>
        <taxon>Bacteria</taxon>
        <taxon>Pseudomonadati</taxon>
        <taxon>Pseudomonadota</taxon>
        <taxon>Gammaproteobacteria</taxon>
        <taxon>Lysobacterales</taxon>
        <taxon>Lysobacteraceae</taxon>
        <taxon>Stenotrophomonas</taxon>
    </lineage>
</organism>
<sequence>MQILNQLGLMFRATVLNQLTAKVRLASAHYSPSRFSAALTGIGNQEQQLANRFSQGRLSVDQLYRQASRLASQDVLLNTRLRPDSDCHEAVARQPVATASAFRSVLVRAYCTATEEKKQALGVLLAPAMVRARARCMLADAVWLGHITRSDDLLAQVRQLAHLEAVDSACPLDQMEQLERRAGREILHSVAGQQPDGPDEAWHAVRLMLGSAASALLPAEPDSVRPVPPSWTQLAAHARSGSGVPDNFEVFRDTMGGAVDDALALREPDVEPAEQVCQCTFELLEYIRQQVKQHALIPPRSGDPAAGLRWEAHADRLEREAVDRLLLYRARTAAAAQRGGSSSSA</sequence>
<protein>
    <submittedName>
        <fullName evidence="1">Uncharacterized protein</fullName>
    </submittedName>
</protein>
<comment type="caution">
    <text evidence="1">The sequence shown here is derived from an EMBL/GenBank/DDBJ whole genome shotgun (WGS) entry which is preliminary data.</text>
</comment>
<reference evidence="1 2" key="1">
    <citation type="submission" date="2020-08" db="EMBL/GenBank/DDBJ databases">
        <title>A Genomic Blueprint of the Chicken Gut Microbiome.</title>
        <authorList>
            <person name="Gilroy R."/>
            <person name="Ravi A."/>
            <person name="Getino M."/>
            <person name="Pursley I."/>
            <person name="Horton D.L."/>
            <person name="Alikhan N.-F."/>
            <person name="Baker D."/>
            <person name="Gharbi K."/>
            <person name="Hall N."/>
            <person name="Watson M."/>
            <person name="Adriaenssens E.M."/>
            <person name="Foster-Nyarko E."/>
            <person name="Jarju S."/>
            <person name="Secka A."/>
            <person name="Antonio M."/>
            <person name="Oren A."/>
            <person name="Chaudhuri R."/>
            <person name="La Ragione R.M."/>
            <person name="Hildebrand F."/>
            <person name="Pallen M.J."/>
        </authorList>
    </citation>
    <scope>NUCLEOTIDE SEQUENCE [LARGE SCALE GENOMIC DNA]</scope>
    <source>
        <strain evidence="1 2">Sa5BUN4</strain>
    </source>
</reference>
<evidence type="ECO:0000313" key="2">
    <source>
        <dbReference type="Proteomes" id="UP000636938"/>
    </source>
</evidence>
<name>A0A8X8FW93_9GAMM</name>
<accession>A0A8X8FW93</accession>
<dbReference type="Proteomes" id="UP000636938">
    <property type="component" value="Unassembled WGS sequence"/>
</dbReference>
<dbReference type="RefSeq" id="WP_191771879.1">
    <property type="nucleotide sequence ID" value="NZ_JACSQS010000025.1"/>
</dbReference>
<evidence type="ECO:0000313" key="1">
    <source>
        <dbReference type="EMBL" id="MBD7955860.1"/>
    </source>
</evidence>
<dbReference type="EMBL" id="JACSQS010000025">
    <property type="protein sequence ID" value="MBD7955860.1"/>
    <property type="molecule type" value="Genomic_DNA"/>
</dbReference>
<gene>
    <name evidence="1" type="ORF">H9654_16835</name>
</gene>
<keyword evidence="2" id="KW-1185">Reference proteome</keyword>
<proteinExistence type="predicted"/>
<dbReference type="AlphaFoldDB" id="A0A8X8FW93"/>